<dbReference type="OrthoDB" id="170813at2157"/>
<keyword evidence="1" id="KW-1133">Transmembrane helix</keyword>
<evidence type="ECO:0000259" key="2">
    <source>
        <dbReference type="Pfam" id="PF03779"/>
    </source>
</evidence>
<feature type="domain" description="SPW repeat-containing integral membrane" evidence="2">
    <location>
        <begin position="26"/>
        <end position="120"/>
    </location>
</feature>
<feature type="transmembrane region" description="Helical" evidence="1">
    <location>
        <begin position="20"/>
        <end position="44"/>
    </location>
</feature>
<comment type="caution">
    <text evidence="3">The sequence shown here is derived from an EMBL/GenBank/DDBJ whole genome shotgun (WGS) entry which is preliminary data.</text>
</comment>
<keyword evidence="1" id="KW-0812">Transmembrane</keyword>
<feature type="transmembrane region" description="Helical" evidence="1">
    <location>
        <begin position="50"/>
        <end position="69"/>
    </location>
</feature>
<evidence type="ECO:0000256" key="1">
    <source>
        <dbReference type="SAM" id="Phobius"/>
    </source>
</evidence>
<sequence>MGSSESATPTSPTAKSVAPIVVRTAGATAVVGLLLLASSIVVTITGLLNLHNVLLGAVIATLGSVNALLSDTYQSPNIALTLLLALLGLWVIVSPFVLENTRTLVTVINVGGGLAVVLLAGTQLYGMFALSE</sequence>
<keyword evidence="4" id="KW-1185">Reference proteome</keyword>
<dbReference type="EMBL" id="AOIL01000055">
    <property type="protein sequence ID" value="ELY87168.1"/>
    <property type="molecule type" value="Genomic_DNA"/>
</dbReference>
<reference evidence="3 4" key="1">
    <citation type="journal article" date="2014" name="PLoS Genet.">
        <title>Phylogenetically driven sequencing of extremely halophilic archaea reveals strategies for static and dynamic osmo-response.</title>
        <authorList>
            <person name="Becker E.A."/>
            <person name="Seitzer P.M."/>
            <person name="Tritt A."/>
            <person name="Larsen D."/>
            <person name="Krusor M."/>
            <person name="Yao A.I."/>
            <person name="Wu D."/>
            <person name="Madern D."/>
            <person name="Eisen J.A."/>
            <person name="Darling A.E."/>
            <person name="Facciotti M.T."/>
        </authorList>
    </citation>
    <scope>NUCLEOTIDE SEQUENCE [LARGE SCALE GENOMIC DNA]</scope>
    <source>
        <strain evidence="3 4">DSM 12281</strain>
    </source>
</reference>
<name>L9ZPT1_9EURY</name>
<dbReference type="InterPro" id="IPR005530">
    <property type="entry name" value="SPW"/>
</dbReference>
<organism evidence="3 4">
    <name type="scientific">Natrialba taiwanensis DSM 12281</name>
    <dbReference type="NCBI Taxonomy" id="1230458"/>
    <lineage>
        <taxon>Archaea</taxon>
        <taxon>Methanobacteriati</taxon>
        <taxon>Methanobacteriota</taxon>
        <taxon>Stenosarchaea group</taxon>
        <taxon>Halobacteria</taxon>
        <taxon>Halobacteriales</taxon>
        <taxon>Natrialbaceae</taxon>
        <taxon>Natrialba</taxon>
    </lineage>
</organism>
<keyword evidence="1" id="KW-0472">Membrane</keyword>
<dbReference type="Proteomes" id="UP000011648">
    <property type="component" value="Unassembled WGS sequence"/>
</dbReference>
<dbReference type="Pfam" id="PF03779">
    <property type="entry name" value="SPW"/>
    <property type="match status" value="1"/>
</dbReference>
<gene>
    <name evidence="3" type="ORF">C484_17446</name>
</gene>
<evidence type="ECO:0000313" key="4">
    <source>
        <dbReference type="Proteomes" id="UP000011648"/>
    </source>
</evidence>
<feature type="transmembrane region" description="Helical" evidence="1">
    <location>
        <begin position="104"/>
        <end position="130"/>
    </location>
</feature>
<dbReference type="PATRIC" id="fig|1230458.4.peg.3540"/>
<feature type="transmembrane region" description="Helical" evidence="1">
    <location>
        <begin position="78"/>
        <end position="98"/>
    </location>
</feature>
<proteinExistence type="predicted"/>
<dbReference type="AlphaFoldDB" id="L9ZPT1"/>
<evidence type="ECO:0000313" key="3">
    <source>
        <dbReference type="EMBL" id="ELY87168.1"/>
    </source>
</evidence>
<protein>
    <recommendedName>
        <fullName evidence="2">SPW repeat-containing integral membrane domain-containing protein</fullName>
    </recommendedName>
</protein>
<accession>L9ZPT1</accession>